<reference evidence="2" key="1">
    <citation type="submission" date="2024-07" db="EMBL/GenBank/DDBJ databases">
        <title>Two chromosome-level genome assemblies of Korean endemic species Abeliophyllum distichum and Forsythia ovata (Oleaceae).</title>
        <authorList>
            <person name="Jang H."/>
        </authorList>
    </citation>
    <scope>NUCLEOTIDE SEQUENCE [LARGE SCALE GENOMIC DNA]</scope>
</reference>
<comment type="caution">
    <text evidence="1">The sequence shown here is derived from an EMBL/GenBank/DDBJ whole genome shotgun (WGS) entry which is preliminary data.</text>
</comment>
<dbReference type="Proteomes" id="UP001604336">
    <property type="component" value="Unassembled WGS sequence"/>
</dbReference>
<gene>
    <name evidence="1" type="ORF">Adt_20426</name>
</gene>
<keyword evidence="2" id="KW-1185">Reference proteome</keyword>
<proteinExistence type="predicted"/>
<dbReference type="AlphaFoldDB" id="A0ABD1SWJ0"/>
<accession>A0ABD1SWJ0</accession>
<organism evidence="1 2">
    <name type="scientific">Abeliophyllum distichum</name>
    <dbReference type="NCBI Taxonomy" id="126358"/>
    <lineage>
        <taxon>Eukaryota</taxon>
        <taxon>Viridiplantae</taxon>
        <taxon>Streptophyta</taxon>
        <taxon>Embryophyta</taxon>
        <taxon>Tracheophyta</taxon>
        <taxon>Spermatophyta</taxon>
        <taxon>Magnoliopsida</taxon>
        <taxon>eudicotyledons</taxon>
        <taxon>Gunneridae</taxon>
        <taxon>Pentapetalae</taxon>
        <taxon>asterids</taxon>
        <taxon>lamiids</taxon>
        <taxon>Lamiales</taxon>
        <taxon>Oleaceae</taxon>
        <taxon>Forsythieae</taxon>
        <taxon>Abeliophyllum</taxon>
    </lineage>
</organism>
<evidence type="ECO:0000313" key="2">
    <source>
        <dbReference type="Proteomes" id="UP001604336"/>
    </source>
</evidence>
<dbReference type="EMBL" id="JBFOLK010000006">
    <property type="protein sequence ID" value="KAL2504805.1"/>
    <property type="molecule type" value="Genomic_DNA"/>
</dbReference>
<name>A0ABD1SWJ0_9LAMI</name>
<evidence type="ECO:0000313" key="1">
    <source>
        <dbReference type="EMBL" id="KAL2504805.1"/>
    </source>
</evidence>
<protein>
    <submittedName>
        <fullName evidence="1">Abhydrolase domain-containing protein</fullName>
    </submittedName>
</protein>
<sequence length="104" mass="12216">MDGVRWPGVCTYGLGIHLARKCLCMCFQTVYQPGKLLKKTGKDEEPDWFYFCPWGAHKPLVMNCPSYIKKWKESWFWVTGNWQRVVDDPELELDVTYVYGITSE</sequence>